<evidence type="ECO:0000256" key="1">
    <source>
        <dbReference type="SAM" id="Phobius"/>
    </source>
</evidence>
<accession>A0A377XEP9</accession>
<dbReference type="Proteomes" id="UP000254340">
    <property type="component" value="Unassembled WGS sequence"/>
</dbReference>
<evidence type="ECO:0000313" key="2">
    <source>
        <dbReference type="EMBL" id="STT78428.1"/>
    </source>
</evidence>
<organism evidence="2 3">
    <name type="scientific">Klebsiella pneumoniae</name>
    <dbReference type="NCBI Taxonomy" id="573"/>
    <lineage>
        <taxon>Bacteria</taxon>
        <taxon>Pseudomonadati</taxon>
        <taxon>Pseudomonadota</taxon>
        <taxon>Gammaproteobacteria</taxon>
        <taxon>Enterobacterales</taxon>
        <taxon>Enterobacteriaceae</taxon>
        <taxon>Klebsiella/Raoultella group</taxon>
        <taxon>Klebsiella</taxon>
        <taxon>Klebsiella pneumoniae complex</taxon>
    </lineage>
</organism>
<dbReference type="EMBL" id="UGLH01000005">
    <property type="protein sequence ID" value="STT78428.1"/>
    <property type="molecule type" value="Genomic_DNA"/>
</dbReference>
<proteinExistence type="predicted"/>
<name>A0A377XEP9_KLEPN</name>
<feature type="transmembrane region" description="Helical" evidence="1">
    <location>
        <begin position="49"/>
        <end position="67"/>
    </location>
</feature>
<dbReference type="InterPro" id="IPR008875">
    <property type="entry name" value="TraX"/>
</dbReference>
<reference evidence="2 3" key="1">
    <citation type="submission" date="2018-06" db="EMBL/GenBank/DDBJ databases">
        <authorList>
            <consortium name="Pathogen Informatics"/>
            <person name="Doyle S."/>
        </authorList>
    </citation>
    <scope>NUCLEOTIDE SEQUENCE [LARGE SCALE GENOMIC DNA]</scope>
    <source>
        <strain evidence="2 3">NCTC5047</strain>
    </source>
</reference>
<keyword evidence="1" id="KW-1133">Transmembrane helix</keyword>
<keyword evidence="2" id="KW-0012">Acyltransferase</keyword>
<dbReference type="GO" id="GO:0016746">
    <property type="term" value="F:acyltransferase activity"/>
    <property type="evidence" value="ECO:0007669"/>
    <property type="project" value="UniProtKB-KW"/>
</dbReference>
<keyword evidence="1" id="KW-0812">Transmembrane</keyword>
<feature type="transmembrane region" description="Helical" evidence="1">
    <location>
        <begin position="17"/>
        <end position="37"/>
    </location>
</feature>
<dbReference type="AlphaFoldDB" id="A0A377XEP9"/>
<feature type="transmembrane region" description="Helical" evidence="1">
    <location>
        <begin position="73"/>
        <end position="93"/>
    </location>
</feature>
<dbReference type="Pfam" id="PF05857">
    <property type="entry name" value="TraX"/>
    <property type="match status" value="1"/>
</dbReference>
<sequence>MIIDHTNTVFLSPALPVMYALGRMAFPLFTLIWAMNVQRTPERLQKRASRLWIWAVITQPVFSLAFWPRRRSAIVSSTVAGTAFSVLLVIFSLPAAGRPCRSVSQAATVARKFFIASKRLRNSRRPCQSLK</sequence>
<dbReference type="EC" id="2.3.1.-" evidence="2"/>
<keyword evidence="2" id="KW-0808">Transferase</keyword>
<protein>
    <submittedName>
        <fullName evidence="2">Type-F conjugative transfer system pilin acetylase TraX</fullName>
        <ecNumber evidence="2">2.3.1.-</ecNumber>
    </submittedName>
</protein>
<keyword evidence="1" id="KW-0472">Membrane</keyword>
<evidence type="ECO:0000313" key="3">
    <source>
        <dbReference type="Proteomes" id="UP000254340"/>
    </source>
</evidence>
<gene>
    <name evidence="2" type="primary">traX_2</name>
    <name evidence="2" type="ORF">NCTC5047_01205</name>
</gene>